<dbReference type="AlphaFoldDB" id="A0A1U7HYJ4"/>
<dbReference type="EMBL" id="MRCC01000002">
    <property type="protein sequence ID" value="OKH28701.1"/>
    <property type="molecule type" value="Genomic_DNA"/>
</dbReference>
<keyword evidence="3" id="KW-0804">Transcription</keyword>
<dbReference type="Gene3D" id="1.10.10.10">
    <property type="entry name" value="Winged helix-like DNA-binding domain superfamily/Winged helix DNA-binding domain"/>
    <property type="match status" value="1"/>
</dbReference>
<dbReference type="Pfam" id="PF13545">
    <property type="entry name" value="HTH_Crp_2"/>
    <property type="match status" value="1"/>
</dbReference>
<dbReference type="Gene3D" id="2.60.120.10">
    <property type="entry name" value="Jelly Rolls"/>
    <property type="match status" value="1"/>
</dbReference>
<organism evidence="5 6">
    <name type="scientific">Chroogloeocystis siderophila 5.2 s.c.1</name>
    <dbReference type="NCBI Taxonomy" id="247279"/>
    <lineage>
        <taxon>Bacteria</taxon>
        <taxon>Bacillati</taxon>
        <taxon>Cyanobacteriota</taxon>
        <taxon>Cyanophyceae</taxon>
        <taxon>Oscillatoriophycideae</taxon>
        <taxon>Chroococcales</taxon>
        <taxon>Chroococcaceae</taxon>
        <taxon>Chroogloeocystis</taxon>
    </lineage>
</organism>
<comment type="caution">
    <text evidence="5">The sequence shown here is derived from an EMBL/GenBank/DDBJ whole genome shotgun (WGS) entry which is preliminary data.</text>
</comment>
<dbReference type="STRING" id="247279.NIES1031_01975"/>
<dbReference type="GO" id="GO:0003677">
    <property type="term" value="F:DNA binding"/>
    <property type="evidence" value="ECO:0007669"/>
    <property type="project" value="UniProtKB-KW"/>
</dbReference>
<gene>
    <name evidence="5" type="ORF">NIES1031_01975</name>
</gene>
<dbReference type="SUPFAM" id="SSF46785">
    <property type="entry name" value="Winged helix' DNA-binding domain"/>
    <property type="match status" value="1"/>
</dbReference>
<accession>A0A1U7HYJ4</accession>
<protein>
    <submittedName>
        <fullName evidence="5">Replication/maintenance protein</fullName>
    </submittedName>
</protein>
<dbReference type="InterPro" id="IPR012318">
    <property type="entry name" value="HTH_CRP"/>
</dbReference>
<dbReference type="Proteomes" id="UP000185984">
    <property type="component" value="Unassembled WGS sequence"/>
</dbReference>
<dbReference type="RefSeq" id="WP_073547859.1">
    <property type="nucleotide sequence ID" value="NZ_CAWMVK010000012.1"/>
</dbReference>
<keyword evidence="1" id="KW-0805">Transcription regulation</keyword>
<dbReference type="PRINTS" id="PR00034">
    <property type="entry name" value="HTHCRP"/>
</dbReference>
<reference evidence="5 6" key="1">
    <citation type="submission" date="2016-11" db="EMBL/GenBank/DDBJ databases">
        <title>Draft Genome Sequences of Nine Cyanobacterial Strains from Diverse Habitats.</title>
        <authorList>
            <person name="Zhu T."/>
            <person name="Hou S."/>
            <person name="Lu X."/>
            <person name="Hess W.R."/>
        </authorList>
    </citation>
    <scope>NUCLEOTIDE SEQUENCE [LARGE SCALE GENOMIC DNA]</scope>
    <source>
        <strain evidence="5 6">5.2 s.c.1</strain>
    </source>
</reference>
<dbReference type="InterPro" id="IPR036390">
    <property type="entry name" value="WH_DNA-bd_sf"/>
</dbReference>
<dbReference type="SUPFAM" id="SSF51206">
    <property type="entry name" value="cAMP-binding domain-like"/>
    <property type="match status" value="1"/>
</dbReference>
<dbReference type="CDD" id="cd00092">
    <property type="entry name" value="HTH_CRP"/>
    <property type="match status" value="1"/>
</dbReference>
<sequence>MAIPDAGLAPFLSLQKCRFRRRKQIPLQTDILWKIERGAVRTSTWTADGTLIVLGYWKPGEIVGKAISRIQPLQIECLTDVECTGVPSNLWDGILNDIVQQMQQTDELICIIRRESVMLRLWEFLIWLDKKFGCDVKQGRLLDLPITHQDIADTIGSTRVTVTRMLQQLAIEGKIRRQGWSIIITEPRLLEPDEMKLGK</sequence>
<keyword evidence="6" id="KW-1185">Reference proteome</keyword>
<name>A0A1U7HYJ4_9CHRO</name>
<dbReference type="InterPro" id="IPR014710">
    <property type="entry name" value="RmlC-like_jellyroll"/>
</dbReference>
<dbReference type="GO" id="GO:0006355">
    <property type="term" value="P:regulation of DNA-templated transcription"/>
    <property type="evidence" value="ECO:0007669"/>
    <property type="project" value="InterPro"/>
</dbReference>
<evidence type="ECO:0000313" key="5">
    <source>
        <dbReference type="EMBL" id="OKH28701.1"/>
    </source>
</evidence>
<evidence type="ECO:0000256" key="2">
    <source>
        <dbReference type="ARBA" id="ARBA00023125"/>
    </source>
</evidence>
<evidence type="ECO:0000259" key="4">
    <source>
        <dbReference type="PROSITE" id="PS51063"/>
    </source>
</evidence>
<evidence type="ECO:0000256" key="3">
    <source>
        <dbReference type="ARBA" id="ARBA00023163"/>
    </source>
</evidence>
<evidence type="ECO:0000313" key="6">
    <source>
        <dbReference type="Proteomes" id="UP000185984"/>
    </source>
</evidence>
<feature type="domain" description="HTH crp-type" evidence="4">
    <location>
        <begin position="115"/>
        <end position="188"/>
    </location>
</feature>
<proteinExistence type="predicted"/>
<keyword evidence="2" id="KW-0238">DNA-binding</keyword>
<dbReference type="InterPro" id="IPR018490">
    <property type="entry name" value="cNMP-bd_dom_sf"/>
</dbReference>
<dbReference type="SMART" id="SM00419">
    <property type="entry name" value="HTH_CRP"/>
    <property type="match status" value="1"/>
</dbReference>
<evidence type="ECO:0000256" key="1">
    <source>
        <dbReference type="ARBA" id="ARBA00023015"/>
    </source>
</evidence>
<dbReference type="PROSITE" id="PS51063">
    <property type="entry name" value="HTH_CRP_2"/>
    <property type="match status" value="1"/>
</dbReference>
<dbReference type="InterPro" id="IPR036388">
    <property type="entry name" value="WH-like_DNA-bd_sf"/>
</dbReference>